<keyword evidence="2" id="KW-1133">Transmembrane helix</keyword>
<name>A0A550CTM3_9AGAR</name>
<feature type="region of interest" description="Disordered" evidence="1">
    <location>
        <begin position="137"/>
        <end position="247"/>
    </location>
</feature>
<gene>
    <name evidence="3" type="ORF">BD626DRAFT_565000</name>
</gene>
<feature type="compositionally biased region" description="Basic and acidic residues" evidence="1">
    <location>
        <begin position="137"/>
        <end position="150"/>
    </location>
</feature>
<evidence type="ECO:0000313" key="4">
    <source>
        <dbReference type="Proteomes" id="UP000320762"/>
    </source>
</evidence>
<dbReference type="STRING" id="97359.A0A550CTM3"/>
<feature type="compositionally biased region" description="Low complexity" evidence="1">
    <location>
        <begin position="214"/>
        <end position="234"/>
    </location>
</feature>
<protein>
    <recommendedName>
        <fullName evidence="5">Transmembrane protein</fullName>
    </recommendedName>
</protein>
<keyword evidence="2" id="KW-0812">Transmembrane</keyword>
<sequence length="247" mass="26912">MFIPLKLKISAPPPKRATPKIGGSEGGFIALVVVLSLIVLALCTAVFILLRDHSPSDDERRNRRSHRYQAPAPNFDFKYSPAADMASATAPAPSVLDRLRRLIPGRKRSPEATRMRGWVQTAGDEWDDDVSDLRHGRKDTAYDGAPRDSPFRPPKGSYASAESASTVHFVEPEARKTSPAPPGLGGNTPRSQSPQPMEGYTPGDPAPRRPHPSSRPFSTESAQSMQSVQSVQSMRSLESGTRFIEGL</sequence>
<dbReference type="OrthoDB" id="3265603at2759"/>
<keyword evidence="4" id="KW-1185">Reference proteome</keyword>
<accession>A0A550CTM3</accession>
<comment type="caution">
    <text evidence="3">The sequence shown here is derived from an EMBL/GenBank/DDBJ whole genome shotgun (WGS) entry which is preliminary data.</text>
</comment>
<reference evidence="3 4" key="1">
    <citation type="journal article" date="2019" name="New Phytol.">
        <title>Comparative genomics reveals unique wood-decay strategies and fruiting body development in the Schizophyllaceae.</title>
        <authorList>
            <person name="Almasi E."/>
            <person name="Sahu N."/>
            <person name="Krizsan K."/>
            <person name="Balint B."/>
            <person name="Kovacs G.M."/>
            <person name="Kiss B."/>
            <person name="Cseklye J."/>
            <person name="Drula E."/>
            <person name="Henrissat B."/>
            <person name="Nagy I."/>
            <person name="Chovatia M."/>
            <person name="Adam C."/>
            <person name="LaButti K."/>
            <person name="Lipzen A."/>
            <person name="Riley R."/>
            <person name="Grigoriev I.V."/>
            <person name="Nagy L.G."/>
        </authorList>
    </citation>
    <scope>NUCLEOTIDE SEQUENCE [LARGE SCALE GENOMIC DNA]</scope>
    <source>
        <strain evidence="3 4">NL-1724</strain>
    </source>
</reference>
<evidence type="ECO:0000313" key="3">
    <source>
        <dbReference type="EMBL" id="TRM68139.1"/>
    </source>
</evidence>
<evidence type="ECO:0008006" key="5">
    <source>
        <dbReference type="Google" id="ProtNLM"/>
    </source>
</evidence>
<dbReference type="Proteomes" id="UP000320762">
    <property type="component" value="Unassembled WGS sequence"/>
</dbReference>
<dbReference type="EMBL" id="VDMD01000002">
    <property type="protein sequence ID" value="TRM68139.1"/>
    <property type="molecule type" value="Genomic_DNA"/>
</dbReference>
<evidence type="ECO:0000256" key="1">
    <source>
        <dbReference type="SAM" id="MobiDB-lite"/>
    </source>
</evidence>
<feature type="transmembrane region" description="Helical" evidence="2">
    <location>
        <begin position="28"/>
        <end position="50"/>
    </location>
</feature>
<organism evidence="3 4">
    <name type="scientific">Schizophyllum amplum</name>
    <dbReference type="NCBI Taxonomy" id="97359"/>
    <lineage>
        <taxon>Eukaryota</taxon>
        <taxon>Fungi</taxon>
        <taxon>Dikarya</taxon>
        <taxon>Basidiomycota</taxon>
        <taxon>Agaricomycotina</taxon>
        <taxon>Agaricomycetes</taxon>
        <taxon>Agaricomycetidae</taxon>
        <taxon>Agaricales</taxon>
        <taxon>Schizophyllaceae</taxon>
        <taxon>Schizophyllum</taxon>
    </lineage>
</organism>
<dbReference type="AlphaFoldDB" id="A0A550CTM3"/>
<proteinExistence type="predicted"/>
<evidence type="ECO:0000256" key="2">
    <source>
        <dbReference type="SAM" id="Phobius"/>
    </source>
</evidence>
<keyword evidence="2" id="KW-0472">Membrane</keyword>